<name>A0A1I2PF69_9CORY</name>
<organism evidence="2 3">
    <name type="scientific">Corynebacterium spheniscorum</name>
    <dbReference type="NCBI Taxonomy" id="185761"/>
    <lineage>
        <taxon>Bacteria</taxon>
        <taxon>Bacillati</taxon>
        <taxon>Actinomycetota</taxon>
        <taxon>Actinomycetes</taxon>
        <taxon>Mycobacteriales</taxon>
        <taxon>Corynebacteriaceae</taxon>
        <taxon>Corynebacterium</taxon>
    </lineage>
</organism>
<evidence type="ECO:0000256" key="1">
    <source>
        <dbReference type="SAM" id="Phobius"/>
    </source>
</evidence>
<evidence type="ECO:0000313" key="2">
    <source>
        <dbReference type="EMBL" id="SFG14738.1"/>
    </source>
</evidence>
<dbReference type="RefSeq" id="WP_092283209.1">
    <property type="nucleotide sequence ID" value="NZ_FOPJ01000001.1"/>
</dbReference>
<keyword evidence="1" id="KW-1133">Transmembrane helix</keyword>
<dbReference type="EMBL" id="FOPJ01000001">
    <property type="protein sequence ID" value="SFG14738.1"/>
    <property type="molecule type" value="Genomic_DNA"/>
</dbReference>
<protein>
    <submittedName>
        <fullName evidence="2">Uncharacterized protein</fullName>
    </submittedName>
</protein>
<accession>A0A1I2PF69</accession>
<dbReference type="Proteomes" id="UP000199065">
    <property type="component" value="Unassembled WGS sequence"/>
</dbReference>
<dbReference type="AlphaFoldDB" id="A0A1I2PF69"/>
<proteinExistence type="predicted"/>
<feature type="transmembrane region" description="Helical" evidence="1">
    <location>
        <begin position="39"/>
        <end position="59"/>
    </location>
</feature>
<keyword evidence="3" id="KW-1185">Reference proteome</keyword>
<evidence type="ECO:0000313" key="3">
    <source>
        <dbReference type="Proteomes" id="UP000199065"/>
    </source>
</evidence>
<keyword evidence="1" id="KW-0472">Membrane</keyword>
<sequence>MNWFSLLLAIGLSLLMLSAAFQAIKEHPKHPFVEVHSRIGANFFYLAAFSYAIMAGLYFLGMGTQAYIAGLCGLFAAGLGWVKTRDR</sequence>
<reference evidence="2 3" key="1">
    <citation type="submission" date="2016-10" db="EMBL/GenBank/DDBJ databases">
        <authorList>
            <person name="de Groot N.N."/>
        </authorList>
    </citation>
    <scope>NUCLEOTIDE SEQUENCE [LARGE SCALE GENOMIC DNA]</scope>
    <source>
        <strain>J11</strain>
        <strain evidence="3">PG 39</strain>
    </source>
</reference>
<keyword evidence="1" id="KW-0812">Transmembrane</keyword>
<gene>
    <name evidence="2" type="ORF">SAMN05660282_00020</name>
</gene>